<feature type="compositionally biased region" description="Low complexity" evidence="1">
    <location>
        <begin position="96"/>
        <end position="111"/>
    </location>
</feature>
<dbReference type="EMBL" id="BARU01000001">
    <property type="protein sequence ID" value="GAH24888.1"/>
    <property type="molecule type" value="Genomic_DNA"/>
</dbReference>
<gene>
    <name evidence="2" type="ORF">S03H2_00021</name>
</gene>
<dbReference type="AlphaFoldDB" id="X1FVT8"/>
<proteinExistence type="predicted"/>
<evidence type="ECO:0000256" key="1">
    <source>
        <dbReference type="SAM" id="MobiDB-lite"/>
    </source>
</evidence>
<comment type="caution">
    <text evidence="2">The sequence shown here is derived from an EMBL/GenBank/DDBJ whole genome shotgun (WGS) entry which is preliminary data.</text>
</comment>
<evidence type="ECO:0000313" key="2">
    <source>
        <dbReference type="EMBL" id="GAH24888.1"/>
    </source>
</evidence>
<organism evidence="2">
    <name type="scientific">marine sediment metagenome</name>
    <dbReference type="NCBI Taxonomy" id="412755"/>
    <lineage>
        <taxon>unclassified sequences</taxon>
        <taxon>metagenomes</taxon>
        <taxon>ecological metagenomes</taxon>
    </lineage>
</organism>
<feature type="region of interest" description="Disordered" evidence="1">
    <location>
        <begin position="96"/>
        <end position="131"/>
    </location>
</feature>
<sequence>MSEEGGEVCEVCKDSTFVATFCKVIGGDKECIELTERAGRGEITQEQYYARVIEKYGRDKVAMAMEKALVKDRLETSVTPAVGGIVAKAKVAPQPEVQAPAAQAPGPQVPQNEPATKAGEISKEEEKLATGIADDKEKKEMEERAKAGMPKYKTSLKGMCLPCIGDTASAIMLTVKLWYTGKDKEKIENTEKQMRNGEINVEEAIKEVFLLKEGKTCYNTVLEEINKITELGTELAIKSNPELLEEKKGK</sequence>
<accession>X1FVT8</accession>
<protein>
    <submittedName>
        <fullName evidence="2">Uncharacterized protein</fullName>
    </submittedName>
</protein>
<reference evidence="2" key="1">
    <citation type="journal article" date="2014" name="Front. Microbiol.">
        <title>High frequency of phylogenetically diverse reductive dehalogenase-homologous genes in deep subseafloor sedimentary metagenomes.</title>
        <authorList>
            <person name="Kawai M."/>
            <person name="Futagami T."/>
            <person name="Toyoda A."/>
            <person name="Takaki Y."/>
            <person name="Nishi S."/>
            <person name="Hori S."/>
            <person name="Arai W."/>
            <person name="Tsubouchi T."/>
            <person name="Morono Y."/>
            <person name="Uchiyama I."/>
            <person name="Ito T."/>
            <person name="Fujiyama A."/>
            <person name="Inagaki F."/>
            <person name="Takami H."/>
        </authorList>
    </citation>
    <scope>NUCLEOTIDE SEQUENCE</scope>
    <source>
        <strain evidence="2">Expedition CK06-06</strain>
    </source>
</reference>
<feature type="compositionally biased region" description="Basic and acidic residues" evidence="1">
    <location>
        <begin position="120"/>
        <end position="131"/>
    </location>
</feature>
<name>X1FVT8_9ZZZZ</name>